<comment type="caution">
    <text evidence="3">The sequence shown here is derived from an EMBL/GenBank/DDBJ whole genome shotgun (WGS) entry which is preliminary data.</text>
</comment>
<dbReference type="InterPro" id="IPR006026">
    <property type="entry name" value="Peptidase_Metallo"/>
</dbReference>
<dbReference type="SUPFAM" id="SSF55486">
    <property type="entry name" value="Metalloproteases ('zincins'), catalytic domain"/>
    <property type="match status" value="1"/>
</dbReference>
<dbReference type="SMART" id="SM00235">
    <property type="entry name" value="ZnMc"/>
    <property type="match status" value="1"/>
</dbReference>
<evidence type="ECO:0000259" key="2">
    <source>
        <dbReference type="SMART" id="SM00235"/>
    </source>
</evidence>
<evidence type="ECO:0000256" key="1">
    <source>
        <dbReference type="SAM" id="MobiDB-lite"/>
    </source>
</evidence>
<keyword evidence="4" id="KW-1185">Reference proteome</keyword>
<gene>
    <name evidence="3" type="ORF">BN977_04254</name>
</gene>
<dbReference type="GO" id="GO:0008270">
    <property type="term" value="F:zinc ion binding"/>
    <property type="evidence" value="ECO:0007669"/>
    <property type="project" value="InterPro"/>
</dbReference>
<dbReference type="InterPro" id="IPR001506">
    <property type="entry name" value="Peptidase_M12A"/>
</dbReference>
<name>W9B3R8_MYCCO</name>
<dbReference type="GO" id="GO:0006508">
    <property type="term" value="P:proteolysis"/>
    <property type="evidence" value="ECO:0007669"/>
    <property type="project" value="InterPro"/>
</dbReference>
<dbReference type="STRING" id="258533.BN977_04254"/>
<proteinExistence type="predicted"/>
<feature type="compositionally biased region" description="Polar residues" evidence="1">
    <location>
        <begin position="1"/>
        <end position="14"/>
    </location>
</feature>
<dbReference type="InterPro" id="IPR024079">
    <property type="entry name" value="MetalloPept_cat_dom_sf"/>
</dbReference>
<feature type="region of interest" description="Disordered" evidence="1">
    <location>
        <begin position="1"/>
        <end position="25"/>
    </location>
</feature>
<evidence type="ECO:0000313" key="3">
    <source>
        <dbReference type="EMBL" id="CDO09431.1"/>
    </source>
</evidence>
<organism evidence="3 4">
    <name type="scientific">Mycolicibacterium cosmeticum</name>
    <dbReference type="NCBI Taxonomy" id="258533"/>
    <lineage>
        <taxon>Bacteria</taxon>
        <taxon>Bacillati</taxon>
        <taxon>Actinomycetota</taxon>
        <taxon>Actinomycetes</taxon>
        <taxon>Mycobacteriales</taxon>
        <taxon>Mycobacteriaceae</taxon>
        <taxon>Mycolicibacterium</taxon>
    </lineage>
</organism>
<protein>
    <recommendedName>
        <fullName evidence="2">Peptidase metallopeptidase domain-containing protein</fullName>
    </recommendedName>
</protein>
<feature type="domain" description="Peptidase metallopeptidase" evidence="2">
    <location>
        <begin position="76"/>
        <end position="222"/>
    </location>
</feature>
<dbReference type="Proteomes" id="UP000028870">
    <property type="component" value="Unassembled WGS sequence"/>
</dbReference>
<accession>W9B3R8</accession>
<evidence type="ECO:0000313" key="4">
    <source>
        <dbReference type="Proteomes" id="UP000028870"/>
    </source>
</evidence>
<dbReference type="eggNOG" id="COG5549">
    <property type="taxonomic scope" value="Bacteria"/>
</dbReference>
<dbReference type="GO" id="GO:0004222">
    <property type="term" value="F:metalloendopeptidase activity"/>
    <property type="evidence" value="ECO:0007669"/>
    <property type="project" value="InterPro"/>
</dbReference>
<dbReference type="AlphaFoldDB" id="W9B3R8"/>
<dbReference type="OrthoDB" id="5088636at2"/>
<reference evidence="3" key="1">
    <citation type="submission" date="2014-03" db="EMBL/GenBank/DDBJ databases">
        <title>Draft Genome Sequence of Mycobacterium cosmeticum DSM 44829.</title>
        <authorList>
            <person name="Croce O."/>
            <person name="Robert C."/>
            <person name="Raoult D."/>
            <person name="Drancourt M."/>
        </authorList>
    </citation>
    <scope>NUCLEOTIDE SEQUENCE [LARGE SCALE GENOMIC DNA]</scope>
    <source>
        <strain evidence="3">DSM 44829</strain>
    </source>
</reference>
<dbReference type="RefSeq" id="WP_051561768.1">
    <property type="nucleotide sequence ID" value="NZ_CCBB010000003.1"/>
</dbReference>
<dbReference type="Gene3D" id="3.40.390.10">
    <property type="entry name" value="Collagenase (Catalytic Domain)"/>
    <property type="match status" value="1"/>
</dbReference>
<dbReference type="EMBL" id="CCBB010000003">
    <property type="protein sequence ID" value="CDO09431.1"/>
    <property type="molecule type" value="Genomic_DNA"/>
</dbReference>
<reference evidence="3" key="2">
    <citation type="submission" date="2014-03" db="EMBL/GenBank/DDBJ databases">
        <authorList>
            <person name="Urmite Genomes"/>
        </authorList>
    </citation>
    <scope>NUCLEOTIDE SEQUENCE</scope>
    <source>
        <strain evidence="3">DSM 44829</strain>
    </source>
</reference>
<sequence length="301" mass="32921">MTATQLESTMSDASNGHEPSDSPPDVACSIKRLPLRLTERAAKVSIRLNPANAPLLEFANIAASLPDAPLALTLLTTKYWGPAQRVFSVSFMEATPSDLRARIVSHLNAWSLRTGVSFTQTAGVGDVRISRGPGGYWSYLGSDIKLVPPNRQTMNLQNFTMNTPDSEFRRVIRHEAGHTLGFPHEHMRKELVERIDPAKAYPYFLANQGWSKEMVDQQVLTPLNSASIIGTAADQDSIMCYQLPGAITYDGKPIRGGTDINATDYAFAARVYPKLHSAGDRAGYADPADDWGVEEDVDVSV</sequence>
<dbReference type="Pfam" id="PF01400">
    <property type="entry name" value="Astacin"/>
    <property type="match status" value="1"/>
</dbReference>